<gene>
    <name evidence="2" type="ORF">NEOLEDRAFT_1176625</name>
</gene>
<evidence type="ECO:0000256" key="1">
    <source>
        <dbReference type="SAM" id="MobiDB-lite"/>
    </source>
</evidence>
<feature type="region of interest" description="Disordered" evidence="1">
    <location>
        <begin position="150"/>
        <end position="176"/>
    </location>
</feature>
<protein>
    <submittedName>
        <fullName evidence="2">Uncharacterized protein</fullName>
    </submittedName>
</protein>
<dbReference type="InParanoid" id="A0A165U460"/>
<feature type="compositionally biased region" description="Polar residues" evidence="1">
    <location>
        <begin position="47"/>
        <end position="56"/>
    </location>
</feature>
<feature type="compositionally biased region" description="Basic and acidic residues" evidence="1">
    <location>
        <begin position="163"/>
        <end position="175"/>
    </location>
</feature>
<dbReference type="Proteomes" id="UP000076761">
    <property type="component" value="Unassembled WGS sequence"/>
</dbReference>
<name>A0A165U460_9AGAM</name>
<feature type="region of interest" description="Disordered" evidence="1">
    <location>
        <begin position="87"/>
        <end position="114"/>
    </location>
</feature>
<dbReference type="EMBL" id="KV425561">
    <property type="protein sequence ID" value="KZT27615.1"/>
    <property type="molecule type" value="Genomic_DNA"/>
</dbReference>
<reference evidence="2 3" key="1">
    <citation type="journal article" date="2016" name="Mol. Biol. Evol.">
        <title>Comparative Genomics of Early-Diverging Mushroom-Forming Fungi Provides Insights into the Origins of Lignocellulose Decay Capabilities.</title>
        <authorList>
            <person name="Nagy L.G."/>
            <person name="Riley R."/>
            <person name="Tritt A."/>
            <person name="Adam C."/>
            <person name="Daum C."/>
            <person name="Floudas D."/>
            <person name="Sun H."/>
            <person name="Yadav J.S."/>
            <person name="Pangilinan J."/>
            <person name="Larsson K.H."/>
            <person name="Matsuura K."/>
            <person name="Barry K."/>
            <person name="Labutti K."/>
            <person name="Kuo R."/>
            <person name="Ohm R.A."/>
            <person name="Bhattacharya S.S."/>
            <person name="Shirouzu T."/>
            <person name="Yoshinaga Y."/>
            <person name="Martin F.M."/>
            <person name="Grigoriev I.V."/>
            <person name="Hibbett D.S."/>
        </authorList>
    </citation>
    <scope>NUCLEOTIDE SEQUENCE [LARGE SCALE GENOMIC DNA]</scope>
    <source>
        <strain evidence="2 3">HHB14362 ss-1</strain>
    </source>
</reference>
<accession>A0A165U460</accession>
<evidence type="ECO:0000313" key="2">
    <source>
        <dbReference type="EMBL" id="KZT27615.1"/>
    </source>
</evidence>
<dbReference type="AlphaFoldDB" id="A0A165U460"/>
<evidence type="ECO:0000313" key="3">
    <source>
        <dbReference type="Proteomes" id="UP000076761"/>
    </source>
</evidence>
<organism evidence="2 3">
    <name type="scientific">Neolentinus lepideus HHB14362 ss-1</name>
    <dbReference type="NCBI Taxonomy" id="1314782"/>
    <lineage>
        <taxon>Eukaryota</taxon>
        <taxon>Fungi</taxon>
        <taxon>Dikarya</taxon>
        <taxon>Basidiomycota</taxon>
        <taxon>Agaricomycotina</taxon>
        <taxon>Agaricomycetes</taxon>
        <taxon>Gloeophyllales</taxon>
        <taxon>Gloeophyllaceae</taxon>
        <taxon>Neolentinus</taxon>
    </lineage>
</organism>
<proteinExistence type="predicted"/>
<keyword evidence="3" id="KW-1185">Reference proteome</keyword>
<sequence>MYHAFSIPSYDNQPILSTYGSPLDPLVEPSNHSEPVDYDQLHAGTARNPSTTQHQTARTISFQSYDGPEQFCFQHISFSTPSAVLPPLESPASVSSVRSWPTTPSPQTPQSTGGNFQFQVHLKYQIVPSFSYNSPQDSAVSNFGWSNTATSSSSQLGSPLALRNERSRTQTEGHQETVNYLSERISERVSNRVPYHTRSMQSVPLSSTLSALYYNFGPLDDVDMDIFISGTLRSYGDATAAEDMHTVSSQQHEQPEALNVQFIYENNLGHIGPAPLIDCGTGPSETDSRRRSKYRKIGTDERLLDVLNHIKAAGFKSLGDFLGTLFDPDADYKSNQSLNLAVSSFLSVSGGPGRRPADLVEYFHKHAKGEKNMDKAAADMHSVI</sequence>
<feature type="region of interest" description="Disordered" evidence="1">
    <location>
        <begin position="21"/>
        <end position="56"/>
    </location>
</feature>